<name>A0A8X7CAA3_9ARAC</name>
<evidence type="ECO:0000313" key="3">
    <source>
        <dbReference type="Proteomes" id="UP000886998"/>
    </source>
</evidence>
<dbReference type="EMBL" id="BMAV01013887">
    <property type="protein sequence ID" value="GFY61893.1"/>
    <property type="molecule type" value="Genomic_DNA"/>
</dbReference>
<sequence length="75" mass="8546">MTNKKMHMIYHHKVYPDDPQSSNEGGKQSKKIIKITQFCFSSSDQRLIEKGQQQGQVWILGSDAVTKDVVDADHL</sequence>
<protein>
    <submittedName>
        <fullName evidence="2">Uncharacterized protein</fullName>
    </submittedName>
</protein>
<comment type="caution">
    <text evidence="2">The sequence shown here is derived from an EMBL/GenBank/DDBJ whole genome shotgun (WGS) entry which is preliminary data.</text>
</comment>
<dbReference type="Proteomes" id="UP000886998">
    <property type="component" value="Unassembled WGS sequence"/>
</dbReference>
<gene>
    <name evidence="2" type="ORF">TNIN_245151</name>
</gene>
<feature type="region of interest" description="Disordered" evidence="1">
    <location>
        <begin position="1"/>
        <end position="28"/>
    </location>
</feature>
<proteinExistence type="predicted"/>
<evidence type="ECO:0000256" key="1">
    <source>
        <dbReference type="SAM" id="MobiDB-lite"/>
    </source>
</evidence>
<feature type="compositionally biased region" description="Basic residues" evidence="1">
    <location>
        <begin position="1"/>
        <end position="13"/>
    </location>
</feature>
<dbReference type="AlphaFoldDB" id="A0A8X7CAA3"/>
<organism evidence="2 3">
    <name type="scientific">Trichonephila inaurata madagascariensis</name>
    <dbReference type="NCBI Taxonomy" id="2747483"/>
    <lineage>
        <taxon>Eukaryota</taxon>
        <taxon>Metazoa</taxon>
        <taxon>Ecdysozoa</taxon>
        <taxon>Arthropoda</taxon>
        <taxon>Chelicerata</taxon>
        <taxon>Arachnida</taxon>
        <taxon>Araneae</taxon>
        <taxon>Araneomorphae</taxon>
        <taxon>Entelegynae</taxon>
        <taxon>Araneoidea</taxon>
        <taxon>Nephilidae</taxon>
        <taxon>Trichonephila</taxon>
        <taxon>Trichonephila inaurata</taxon>
    </lineage>
</organism>
<keyword evidence="3" id="KW-1185">Reference proteome</keyword>
<accession>A0A8X7CAA3</accession>
<evidence type="ECO:0000313" key="2">
    <source>
        <dbReference type="EMBL" id="GFY61893.1"/>
    </source>
</evidence>
<reference evidence="2" key="1">
    <citation type="submission" date="2020-08" db="EMBL/GenBank/DDBJ databases">
        <title>Multicomponent nature underlies the extraordinary mechanical properties of spider dragline silk.</title>
        <authorList>
            <person name="Kono N."/>
            <person name="Nakamura H."/>
            <person name="Mori M."/>
            <person name="Yoshida Y."/>
            <person name="Ohtoshi R."/>
            <person name="Malay A.D."/>
            <person name="Moran D.A.P."/>
            <person name="Tomita M."/>
            <person name="Numata K."/>
            <person name="Arakawa K."/>
        </authorList>
    </citation>
    <scope>NUCLEOTIDE SEQUENCE</scope>
</reference>